<dbReference type="Proteomes" id="UP000885722">
    <property type="component" value="Unassembled WGS sequence"/>
</dbReference>
<proteinExistence type="predicted"/>
<dbReference type="PANTHER" id="PTHR11106:SF27">
    <property type="entry name" value="MACRO DOMAIN-CONTAINING PROTEIN"/>
    <property type="match status" value="1"/>
</dbReference>
<organism evidence="2">
    <name type="scientific">Nitratifractor salsuginis</name>
    <dbReference type="NCBI Taxonomy" id="269261"/>
    <lineage>
        <taxon>Bacteria</taxon>
        <taxon>Pseudomonadati</taxon>
        <taxon>Campylobacterota</taxon>
        <taxon>Epsilonproteobacteria</taxon>
        <taxon>Campylobacterales</taxon>
        <taxon>Sulfurovaceae</taxon>
        <taxon>Nitratifractor</taxon>
    </lineage>
</organism>
<dbReference type="NCBIfam" id="NF001664">
    <property type="entry name" value="PRK00431.1-6"/>
    <property type="match status" value="1"/>
</dbReference>
<dbReference type="Pfam" id="PF01661">
    <property type="entry name" value="Macro"/>
    <property type="match status" value="1"/>
</dbReference>
<evidence type="ECO:0000259" key="1">
    <source>
        <dbReference type="PROSITE" id="PS51154"/>
    </source>
</evidence>
<protein>
    <submittedName>
        <fullName evidence="2">O-acetyl-ADP-ribose deacetylase</fullName>
    </submittedName>
</protein>
<dbReference type="CDD" id="cd02908">
    <property type="entry name" value="Macro_OAADPr_deacetylase"/>
    <property type="match status" value="1"/>
</dbReference>
<reference evidence="2" key="1">
    <citation type="journal article" date="2020" name="mSystems">
        <title>Genome- and Community-Level Interaction Insights into Carbon Utilization and Element Cycling Functions of Hydrothermarchaeota in Hydrothermal Sediment.</title>
        <authorList>
            <person name="Zhou Z."/>
            <person name="Liu Y."/>
            <person name="Xu W."/>
            <person name="Pan J."/>
            <person name="Luo Z.H."/>
            <person name="Li M."/>
        </authorList>
    </citation>
    <scope>NUCLEOTIDE SEQUENCE [LARGE SCALE GENOMIC DNA]</scope>
    <source>
        <strain evidence="2">HyVt-513</strain>
    </source>
</reference>
<sequence length="151" mass="16162">MPIQVKTGDITQEAVCAIVNAANSSCMGGGGVDGAIHRAGGPEILEECKRIREEQLPDGLPTGKAVATTAGRMPARYVIHIVGPIWRRCGGEGECDRLLANAYRNSLDLAWQLGCRSVTFPAISTGIYGFPADRAARIACRAVREFLQEHP</sequence>
<name>A0A7V2SIT5_9BACT</name>
<feature type="domain" description="Macro" evidence="1">
    <location>
        <begin position="1"/>
        <end position="151"/>
    </location>
</feature>
<accession>A0A7V2SIT5</accession>
<gene>
    <name evidence="2" type="ORF">ENJ74_02675</name>
</gene>
<dbReference type="EMBL" id="DRNO01000180">
    <property type="protein sequence ID" value="HFC03756.1"/>
    <property type="molecule type" value="Genomic_DNA"/>
</dbReference>
<dbReference type="InterPro" id="IPR043472">
    <property type="entry name" value="Macro_dom-like"/>
</dbReference>
<evidence type="ECO:0000313" key="2">
    <source>
        <dbReference type="EMBL" id="HFC03756.1"/>
    </source>
</evidence>
<dbReference type="SMART" id="SM00506">
    <property type="entry name" value="A1pp"/>
    <property type="match status" value="1"/>
</dbReference>
<feature type="non-terminal residue" evidence="2">
    <location>
        <position position="151"/>
    </location>
</feature>
<dbReference type="InterPro" id="IPR002589">
    <property type="entry name" value="Macro_dom"/>
</dbReference>
<dbReference type="Gene3D" id="3.40.220.10">
    <property type="entry name" value="Leucine Aminopeptidase, subunit E, domain 1"/>
    <property type="match status" value="1"/>
</dbReference>
<dbReference type="AlphaFoldDB" id="A0A7V2SIT5"/>
<comment type="caution">
    <text evidence="2">The sequence shown here is derived from an EMBL/GenBank/DDBJ whole genome shotgun (WGS) entry which is preliminary data.</text>
</comment>
<dbReference type="PROSITE" id="PS51154">
    <property type="entry name" value="MACRO"/>
    <property type="match status" value="1"/>
</dbReference>
<dbReference type="PANTHER" id="PTHR11106">
    <property type="entry name" value="GANGLIOSIDE INDUCED DIFFERENTIATION ASSOCIATED PROTEIN 2-RELATED"/>
    <property type="match status" value="1"/>
</dbReference>
<dbReference type="SUPFAM" id="SSF52949">
    <property type="entry name" value="Macro domain-like"/>
    <property type="match status" value="1"/>
</dbReference>